<dbReference type="GO" id="GO:0050071">
    <property type="term" value="F:phosphatidylglycerol lysyltransferase activity"/>
    <property type="evidence" value="ECO:0007669"/>
    <property type="project" value="UniProtKB-EC"/>
</dbReference>
<feature type="transmembrane region" description="Helical" evidence="6">
    <location>
        <begin position="292"/>
        <end position="312"/>
    </location>
</feature>
<dbReference type="AlphaFoldDB" id="A0A415E7K6"/>
<dbReference type="Proteomes" id="UP000284841">
    <property type="component" value="Unassembled WGS sequence"/>
</dbReference>
<keyword evidence="4 6" id="KW-1133">Transmembrane helix</keyword>
<comment type="similarity">
    <text evidence="6">Belongs to the LPG synthase family.</text>
</comment>
<proteinExistence type="inferred from homology"/>
<feature type="transmembrane region" description="Helical" evidence="6">
    <location>
        <begin position="155"/>
        <end position="178"/>
    </location>
</feature>
<dbReference type="PANTHER" id="PTHR37693:SF1">
    <property type="entry name" value="INTEGRAL MEMBRANE PROTEIN"/>
    <property type="match status" value="1"/>
</dbReference>
<dbReference type="PANTHER" id="PTHR37693">
    <property type="entry name" value="PHOSPHATIDYLGLYCEROL LYSYLTRANSFERASE"/>
    <property type="match status" value="1"/>
</dbReference>
<gene>
    <name evidence="6" type="primary">mprF</name>
    <name evidence="7" type="ORF">DW099_04250</name>
</gene>
<dbReference type="GO" id="GO:0046677">
    <property type="term" value="P:response to antibiotic"/>
    <property type="evidence" value="ECO:0007669"/>
    <property type="project" value="UniProtKB-KW"/>
</dbReference>
<evidence type="ECO:0000256" key="4">
    <source>
        <dbReference type="ARBA" id="ARBA00022989"/>
    </source>
</evidence>
<feature type="transmembrane region" description="Helical" evidence="6">
    <location>
        <begin position="117"/>
        <end position="143"/>
    </location>
</feature>
<evidence type="ECO:0000313" key="8">
    <source>
        <dbReference type="Proteomes" id="UP000284841"/>
    </source>
</evidence>
<dbReference type="InterPro" id="IPR022791">
    <property type="entry name" value="L-PG_synthase/AglD"/>
</dbReference>
<feature type="transmembrane region" description="Helical" evidence="6">
    <location>
        <begin position="230"/>
        <end position="254"/>
    </location>
</feature>
<dbReference type="OrthoDB" id="9810654at2"/>
<keyword evidence="6" id="KW-0443">Lipid metabolism</keyword>
<feature type="transmembrane region" description="Helical" evidence="6">
    <location>
        <begin position="7"/>
        <end position="26"/>
    </location>
</feature>
<feature type="transmembrane region" description="Helical" evidence="6">
    <location>
        <begin position="46"/>
        <end position="68"/>
    </location>
</feature>
<sequence length="342" mass="38785">MKNKKKTLINIIFLVICFCATMYYVFHDQDFSDIMIYMKEADSRYWIVGIVLVIAFILSESVIIYYLMRSLSQKANMNHCFLYSFVGFFFSLVTPSASGGQPAQILFMKKDKLPIHLSTMVLLIVTITYKLVLVLFGLVIMILRPPVEMQFLKPAMPWVYLGVALNVVCVGGMLALVFCPEMTKRMVMAIFRWVKKICKSPKVDALEGKLDHAMDGYHEASLYFQTHKRVMLNVLLITIVQRCCLFYITYLVLLSFGIDQLGMVDVVVLQAMISLAVDMLPLPGGMGISEHLFQIIFLPICGALLTTPAMIVSRGISYYTQLIISAVFTAIAYLMIFRGKEE</sequence>
<dbReference type="NCBIfam" id="TIGR00374">
    <property type="entry name" value="flippase-like domain"/>
    <property type="match status" value="1"/>
</dbReference>
<keyword evidence="6" id="KW-0046">Antibiotic resistance</keyword>
<dbReference type="RefSeq" id="WP_118333820.1">
    <property type="nucleotide sequence ID" value="NZ_AP025567.1"/>
</dbReference>
<feature type="transmembrane region" description="Helical" evidence="6">
    <location>
        <begin position="318"/>
        <end position="337"/>
    </location>
</feature>
<comment type="function">
    <text evidence="6">Catalyzes the transfer of a lysyl group from L-lysyl-tRNA(Lys) to membrane-bound phosphatidylglycerol (PG), which produces lysylphosphatidylglycerol (LPG), a major component of the bacterial membrane with a positive net charge. LPG synthesis contributes to bacterial virulence as it is involved in the resistance mechanism against cationic antimicrobial peptides (CAMP) produces by the host's immune system (defensins, cathelicidins) and by the competing microorganisms.</text>
</comment>
<evidence type="ECO:0000256" key="5">
    <source>
        <dbReference type="ARBA" id="ARBA00023136"/>
    </source>
</evidence>
<dbReference type="EMBL" id="QRMS01000001">
    <property type="protein sequence ID" value="RHJ89782.1"/>
    <property type="molecule type" value="Genomic_DNA"/>
</dbReference>
<evidence type="ECO:0000256" key="1">
    <source>
        <dbReference type="ARBA" id="ARBA00004651"/>
    </source>
</evidence>
<dbReference type="GO" id="GO:0006629">
    <property type="term" value="P:lipid metabolic process"/>
    <property type="evidence" value="ECO:0007669"/>
    <property type="project" value="UniProtKB-KW"/>
</dbReference>
<keyword evidence="5 6" id="KW-0472">Membrane</keyword>
<evidence type="ECO:0000256" key="3">
    <source>
        <dbReference type="ARBA" id="ARBA00022692"/>
    </source>
</evidence>
<dbReference type="STRING" id="1776384.GCA_900086585_03139"/>
<evidence type="ECO:0000256" key="2">
    <source>
        <dbReference type="ARBA" id="ARBA00022475"/>
    </source>
</evidence>
<dbReference type="EC" id="2.3.2.3" evidence="6"/>
<name>A0A415E7K6_9FIRM</name>
<evidence type="ECO:0000313" key="7">
    <source>
        <dbReference type="EMBL" id="RHJ89782.1"/>
    </source>
</evidence>
<keyword evidence="2" id="KW-1003">Cell membrane</keyword>
<protein>
    <recommendedName>
        <fullName evidence="6">Phosphatidylglycerol lysyltransferase</fullName>
        <ecNumber evidence="6">2.3.2.3</ecNumber>
    </recommendedName>
    <alternativeName>
        <fullName evidence="6">Lysylphosphatidylglycerol synthase</fullName>
    </alternativeName>
</protein>
<comment type="subcellular location">
    <subcellularLocation>
        <location evidence="1 6">Cell membrane</location>
        <topology evidence="1 6">Multi-pass membrane protein</topology>
    </subcellularLocation>
</comment>
<keyword evidence="6" id="KW-0808">Transferase</keyword>
<dbReference type="Pfam" id="PF03706">
    <property type="entry name" value="LPG_synthase_TM"/>
    <property type="match status" value="1"/>
</dbReference>
<dbReference type="GO" id="GO:0005886">
    <property type="term" value="C:plasma membrane"/>
    <property type="evidence" value="ECO:0007669"/>
    <property type="project" value="UniProtKB-SubCell"/>
</dbReference>
<comment type="caution">
    <text evidence="7">The sequence shown here is derived from an EMBL/GenBank/DDBJ whole genome shotgun (WGS) entry which is preliminary data.</text>
</comment>
<evidence type="ECO:0000256" key="6">
    <source>
        <dbReference type="RuleBase" id="RU363042"/>
    </source>
</evidence>
<reference evidence="7 8" key="1">
    <citation type="submission" date="2018-08" db="EMBL/GenBank/DDBJ databases">
        <title>A genome reference for cultivated species of the human gut microbiota.</title>
        <authorList>
            <person name="Zou Y."/>
            <person name="Xue W."/>
            <person name="Luo G."/>
        </authorList>
    </citation>
    <scope>NUCLEOTIDE SEQUENCE [LARGE SCALE GENOMIC DNA]</scope>
    <source>
        <strain evidence="7 8">AM07-24</strain>
    </source>
</reference>
<accession>A0A415E7K6</accession>
<comment type="catalytic activity">
    <reaction evidence="6">
        <text>L-lysyl-tRNA(Lys) + a 1,2-diacyl-sn-glycero-3-phospho-(1'-sn-glycerol) = a 1,2-diacyl-sn-glycero-3-phospho-1'-(3'-O-L-lysyl)-sn-glycerol + tRNA(Lys)</text>
        <dbReference type="Rhea" id="RHEA:10668"/>
        <dbReference type="Rhea" id="RHEA-COMP:9696"/>
        <dbReference type="Rhea" id="RHEA-COMP:9697"/>
        <dbReference type="ChEBI" id="CHEBI:64716"/>
        <dbReference type="ChEBI" id="CHEBI:75792"/>
        <dbReference type="ChEBI" id="CHEBI:78442"/>
        <dbReference type="ChEBI" id="CHEBI:78529"/>
        <dbReference type="EC" id="2.3.2.3"/>
    </reaction>
</comment>
<keyword evidence="3 6" id="KW-0812">Transmembrane</keyword>
<organism evidence="7 8">
    <name type="scientific">Emergencia timonensis</name>
    <dbReference type="NCBI Taxonomy" id="1776384"/>
    <lineage>
        <taxon>Bacteria</taxon>
        <taxon>Bacillati</taxon>
        <taxon>Bacillota</taxon>
        <taxon>Clostridia</taxon>
        <taxon>Peptostreptococcales</taxon>
        <taxon>Anaerovoracaceae</taxon>
        <taxon>Emergencia</taxon>
    </lineage>
</organism>
<keyword evidence="8" id="KW-1185">Reference proteome</keyword>